<evidence type="ECO:0000256" key="2">
    <source>
        <dbReference type="SAM" id="Phobius"/>
    </source>
</evidence>
<keyword evidence="3" id="KW-0732">Signal</keyword>
<dbReference type="OrthoDB" id="4200847at2"/>
<keyword evidence="2" id="KW-0472">Membrane</keyword>
<dbReference type="Proteomes" id="UP001432161">
    <property type="component" value="Chromosome"/>
</dbReference>
<sequence>MSPSTLPRTLASRVGATAALAALTASGAVWLAAPAAAVGEGGDIRVHREGVPFTVSKEDPVVCRFYLDATNFDSATVVAYSITPQPPLPTSATVTGAITLAAGAGHTDVLGLADGQYKITWVPGVNVLPPVLPPGTKEKVFRVNCHDGKHEEKKGGNEKAEDPGHGSATIGNDNGEGPKGGVHAGGGGLARATEAFSPATATAAVGLVVLSGFAYVRLIRRRPDGAA</sequence>
<dbReference type="EMBL" id="FNAX01000005">
    <property type="protein sequence ID" value="SDE97138.1"/>
    <property type="molecule type" value="Genomic_DNA"/>
</dbReference>
<feature type="transmembrane region" description="Helical" evidence="2">
    <location>
        <begin position="195"/>
        <end position="216"/>
    </location>
</feature>
<dbReference type="AlphaFoldDB" id="A0A1G7H9N4"/>
<evidence type="ECO:0000256" key="1">
    <source>
        <dbReference type="SAM" id="MobiDB-lite"/>
    </source>
</evidence>
<feature type="region of interest" description="Disordered" evidence="1">
    <location>
        <begin position="148"/>
        <end position="186"/>
    </location>
</feature>
<reference evidence="5" key="2">
    <citation type="submission" date="2022-10" db="EMBL/GenBank/DDBJ databases">
        <title>The complete genomes of actinobacterial strains from the NBC collection.</title>
        <authorList>
            <person name="Joergensen T.S."/>
            <person name="Alvarez Arevalo M."/>
            <person name="Sterndorff E.B."/>
            <person name="Faurdal D."/>
            <person name="Vuksanovic O."/>
            <person name="Mourched A.-S."/>
            <person name="Charusanti P."/>
            <person name="Shaw S."/>
            <person name="Blin K."/>
            <person name="Weber T."/>
        </authorList>
    </citation>
    <scope>NUCLEOTIDE SEQUENCE</scope>
    <source>
        <strain evidence="5">NBC_00489</strain>
    </source>
</reference>
<keyword evidence="7" id="KW-1185">Reference proteome</keyword>
<dbReference type="Proteomes" id="UP000198614">
    <property type="component" value="Unassembled WGS sequence"/>
</dbReference>
<dbReference type="EMBL" id="CP108330">
    <property type="protein sequence ID" value="WUR40380.1"/>
    <property type="molecule type" value="Genomic_DNA"/>
</dbReference>
<reference evidence="4 6" key="1">
    <citation type="submission" date="2016-10" db="EMBL/GenBank/DDBJ databases">
        <authorList>
            <person name="de Groot N.N."/>
        </authorList>
    </citation>
    <scope>NUCLEOTIDE SEQUENCE [LARGE SCALE GENOMIC DNA]</scope>
    <source>
        <strain evidence="4 6">CGMCC 4.1859</strain>
    </source>
</reference>
<accession>A0A1G7H9N4</accession>
<keyword evidence="2" id="KW-0812">Transmembrane</keyword>
<feature type="compositionally biased region" description="Gly residues" evidence="1">
    <location>
        <begin position="177"/>
        <end position="186"/>
    </location>
</feature>
<proteinExistence type="predicted"/>
<name>A0A1G7H9N4_9ACTN</name>
<organism evidence="4 6">
    <name type="scientific">Streptomyces griseoaurantiacus</name>
    <dbReference type="NCBI Taxonomy" id="68213"/>
    <lineage>
        <taxon>Bacteria</taxon>
        <taxon>Bacillati</taxon>
        <taxon>Actinomycetota</taxon>
        <taxon>Actinomycetes</taxon>
        <taxon>Kitasatosporales</taxon>
        <taxon>Streptomycetaceae</taxon>
        <taxon>Streptomyces</taxon>
        <taxon>Streptomyces aurantiacus group</taxon>
    </lineage>
</organism>
<feature type="compositionally biased region" description="Basic and acidic residues" evidence="1">
    <location>
        <begin position="148"/>
        <end position="164"/>
    </location>
</feature>
<evidence type="ECO:0008006" key="8">
    <source>
        <dbReference type="Google" id="ProtNLM"/>
    </source>
</evidence>
<keyword evidence="2" id="KW-1133">Transmembrane helix</keyword>
<evidence type="ECO:0000313" key="7">
    <source>
        <dbReference type="Proteomes" id="UP001432161"/>
    </source>
</evidence>
<feature type="signal peptide" evidence="3">
    <location>
        <begin position="1"/>
        <end position="27"/>
    </location>
</feature>
<evidence type="ECO:0000256" key="3">
    <source>
        <dbReference type="SAM" id="SignalP"/>
    </source>
</evidence>
<evidence type="ECO:0000313" key="5">
    <source>
        <dbReference type="EMBL" id="WUR40380.1"/>
    </source>
</evidence>
<protein>
    <recommendedName>
        <fullName evidence="8">LPXTG-motif cell wall anchor domain-containing protein</fullName>
    </recommendedName>
</protein>
<evidence type="ECO:0000313" key="6">
    <source>
        <dbReference type="Proteomes" id="UP000198614"/>
    </source>
</evidence>
<evidence type="ECO:0000313" key="4">
    <source>
        <dbReference type="EMBL" id="SDE97138.1"/>
    </source>
</evidence>
<gene>
    <name evidence="5" type="ORF">OHN36_26105</name>
    <name evidence="4" type="ORF">SAMN05216260_10571</name>
</gene>
<feature type="chain" id="PRO_5039728728" description="LPXTG-motif cell wall anchor domain-containing protein" evidence="3">
    <location>
        <begin position="28"/>
        <end position="227"/>
    </location>
</feature>